<evidence type="ECO:0000256" key="1">
    <source>
        <dbReference type="ARBA" id="ARBA00005721"/>
    </source>
</evidence>
<dbReference type="PANTHER" id="PTHR34297:SF3">
    <property type="entry name" value="ALKALINE SHOCK PROTEIN 23"/>
    <property type="match status" value="1"/>
</dbReference>
<evidence type="ECO:0000313" key="3">
    <source>
        <dbReference type="Proteomes" id="UP001595947"/>
    </source>
</evidence>
<dbReference type="Proteomes" id="UP001595947">
    <property type="component" value="Unassembled WGS sequence"/>
</dbReference>
<gene>
    <name evidence="2" type="ORF">ACFPBZ_06855</name>
</gene>
<keyword evidence="3" id="KW-1185">Reference proteome</keyword>
<dbReference type="PANTHER" id="PTHR34297">
    <property type="entry name" value="HYPOTHETICAL CYTOSOLIC PROTEIN-RELATED"/>
    <property type="match status" value="1"/>
</dbReference>
<reference evidence="3" key="1">
    <citation type="journal article" date="2019" name="Int. J. Syst. Evol. Microbiol.">
        <title>The Global Catalogue of Microorganisms (GCM) 10K type strain sequencing project: providing services to taxonomists for standard genome sequencing and annotation.</title>
        <authorList>
            <consortium name="The Broad Institute Genomics Platform"/>
            <consortium name="The Broad Institute Genome Sequencing Center for Infectious Disease"/>
            <person name="Wu L."/>
            <person name="Ma J."/>
        </authorList>
    </citation>
    <scope>NUCLEOTIDE SEQUENCE [LARGE SCALE GENOMIC DNA]</scope>
    <source>
        <strain evidence="3">CGMCC 4.7093</strain>
    </source>
</reference>
<comment type="similarity">
    <text evidence="1">Belongs to the asp23 family.</text>
</comment>
<proteinExistence type="inferred from homology"/>
<protein>
    <submittedName>
        <fullName evidence="2">Asp23/Gls24 family envelope stress response protein</fullName>
    </submittedName>
</protein>
<accession>A0ABV9YIP1</accession>
<dbReference type="InterPro" id="IPR005531">
    <property type="entry name" value="Asp23"/>
</dbReference>
<evidence type="ECO:0000313" key="2">
    <source>
        <dbReference type="EMBL" id="MFC5061918.1"/>
    </source>
</evidence>
<sequence length="208" mass="21747">MRSDRRLACGADPDALLAQVSEGRGDERDAHQAGCPHCRATLAEYARLWEPFDELAATEVRAPAGLLDRALASVREQAGPVDFGRVPDEQGPYLVAARAIVAVVGHAARSSAGVRMALGALGELVDPGTGAETRAAVGAGVSGQSVAVDLTVAAEYGHDLRRLAEHLRERVVSEVRAQTGLEVVVVDVAITDVFPPLEPPTPPPPRAA</sequence>
<name>A0ABV9YIP1_9PSEU</name>
<dbReference type="EMBL" id="JBHSIV010000005">
    <property type="protein sequence ID" value="MFC5061918.1"/>
    <property type="molecule type" value="Genomic_DNA"/>
</dbReference>
<dbReference type="Pfam" id="PF03780">
    <property type="entry name" value="Asp23"/>
    <property type="match status" value="1"/>
</dbReference>
<dbReference type="RefSeq" id="WP_378035271.1">
    <property type="nucleotide sequence ID" value="NZ_JBHSIV010000005.1"/>
</dbReference>
<organism evidence="2 3">
    <name type="scientific">Actinomycetospora atypica</name>
    <dbReference type="NCBI Taxonomy" id="1290095"/>
    <lineage>
        <taxon>Bacteria</taxon>
        <taxon>Bacillati</taxon>
        <taxon>Actinomycetota</taxon>
        <taxon>Actinomycetes</taxon>
        <taxon>Pseudonocardiales</taxon>
        <taxon>Pseudonocardiaceae</taxon>
        <taxon>Actinomycetospora</taxon>
    </lineage>
</organism>
<comment type="caution">
    <text evidence="2">The sequence shown here is derived from an EMBL/GenBank/DDBJ whole genome shotgun (WGS) entry which is preliminary data.</text>
</comment>